<accession>A0AAJ7W951</accession>
<keyword evidence="1" id="KW-0479">Metal-binding</keyword>
<evidence type="ECO:0000256" key="1">
    <source>
        <dbReference type="PROSITE-ProRule" id="PRU00047"/>
    </source>
</evidence>
<evidence type="ECO:0000313" key="4">
    <source>
        <dbReference type="Proteomes" id="UP000694925"/>
    </source>
</evidence>
<dbReference type="InterPro" id="IPR036875">
    <property type="entry name" value="Znf_CCHC_sf"/>
</dbReference>
<evidence type="ECO:0000259" key="3">
    <source>
        <dbReference type="PROSITE" id="PS50158"/>
    </source>
</evidence>
<feature type="region of interest" description="Disordered" evidence="2">
    <location>
        <begin position="335"/>
        <end position="390"/>
    </location>
</feature>
<keyword evidence="1" id="KW-0862">Zinc</keyword>
<dbReference type="SUPFAM" id="SSF57756">
    <property type="entry name" value="Retrovirus zinc finger-like domains"/>
    <property type="match status" value="1"/>
</dbReference>
<evidence type="ECO:0000256" key="2">
    <source>
        <dbReference type="SAM" id="MobiDB-lite"/>
    </source>
</evidence>
<dbReference type="GeneID" id="113463940"/>
<dbReference type="InterPro" id="IPR001878">
    <property type="entry name" value="Znf_CCHC"/>
</dbReference>
<dbReference type="KEGG" id="ccal:113463940"/>
<name>A0AAJ7W951_9HYME</name>
<feature type="domain" description="CCHC-type" evidence="3">
    <location>
        <begin position="280"/>
        <end position="293"/>
    </location>
</feature>
<feature type="domain" description="CCHC-type" evidence="3">
    <location>
        <begin position="257"/>
        <end position="272"/>
    </location>
</feature>
<dbReference type="Pfam" id="PF00098">
    <property type="entry name" value="zf-CCHC"/>
    <property type="match status" value="1"/>
</dbReference>
<organism evidence="4 5">
    <name type="scientific">Ceratina calcarata</name>
    <dbReference type="NCBI Taxonomy" id="156304"/>
    <lineage>
        <taxon>Eukaryota</taxon>
        <taxon>Metazoa</taxon>
        <taxon>Ecdysozoa</taxon>
        <taxon>Arthropoda</taxon>
        <taxon>Hexapoda</taxon>
        <taxon>Insecta</taxon>
        <taxon>Pterygota</taxon>
        <taxon>Neoptera</taxon>
        <taxon>Endopterygota</taxon>
        <taxon>Hymenoptera</taxon>
        <taxon>Apocrita</taxon>
        <taxon>Aculeata</taxon>
        <taxon>Apoidea</taxon>
        <taxon>Anthophila</taxon>
        <taxon>Apidae</taxon>
        <taxon>Ceratina</taxon>
        <taxon>Zadontomerus</taxon>
    </lineage>
</organism>
<protein>
    <submittedName>
        <fullName evidence="5">Uncharacterized protein LOC113463940</fullName>
    </submittedName>
</protein>
<dbReference type="SMART" id="SM00343">
    <property type="entry name" value="ZnF_C2HC"/>
    <property type="match status" value="2"/>
</dbReference>
<evidence type="ECO:0000313" key="5">
    <source>
        <dbReference type="RefSeq" id="XP_026666975.1"/>
    </source>
</evidence>
<dbReference type="RefSeq" id="XP_026666975.1">
    <property type="nucleotide sequence ID" value="XM_026811174.1"/>
</dbReference>
<dbReference type="GO" id="GO:0008270">
    <property type="term" value="F:zinc ion binding"/>
    <property type="evidence" value="ECO:0007669"/>
    <property type="project" value="UniProtKB-KW"/>
</dbReference>
<keyword evidence="4" id="KW-1185">Reference proteome</keyword>
<gene>
    <name evidence="5" type="primary">LOC113463940</name>
</gene>
<dbReference type="GO" id="GO:0003676">
    <property type="term" value="F:nucleic acid binding"/>
    <property type="evidence" value="ECO:0007669"/>
    <property type="project" value="InterPro"/>
</dbReference>
<dbReference type="Proteomes" id="UP000694925">
    <property type="component" value="Unplaced"/>
</dbReference>
<feature type="compositionally biased region" description="Polar residues" evidence="2">
    <location>
        <begin position="343"/>
        <end position="355"/>
    </location>
</feature>
<dbReference type="PROSITE" id="PS50158">
    <property type="entry name" value="ZF_CCHC"/>
    <property type="match status" value="2"/>
</dbReference>
<feature type="compositionally biased region" description="Basic and acidic residues" evidence="2">
    <location>
        <begin position="367"/>
        <end position="377"/>
    </location>
</feature>
<reference evidence="5" key="1">
    <citation type="submission" date="2025-08" db="UniProtKB">
        <authorList>
            <consortium name="RefSeq"/>
        </authorList>
    </citation>
    <scope>IDENTIFICATION</scope>
    <source>
        <tissue evidence="5">Whole body</tissue>
    </source>
</reference>
<keyword evidence="1" id="KW-0863">Zinc-finger</keyword>
<dbReference type="Gene3D" id="4.10.60.10">
    <property type="entry name" value="Zinc finger, CCHC-type"/>
    <property type="match status" value="1"/>
</dbReference>
<sequence length="390" mass="43501">MLTFSQTSKNSEDNRYISPIVKGNDGPISEPLVEVPVIQQPPTQWSGIVGRKKTQRKVNKVNSVTNELLPATSNSGAIKKSRSAQARKPRGTSAVYIVQDKDCELSIPQILSEAKRNINLNDIGINSIKPRASLNGGMILEIGKGLEDKTEILAEKMNELFSGKAVKITCPKRTREILLTNLDISVNEDEIKEELKKVLENCQINEIGKVRQNAKGTGTVWLKCSEDTAHALIQRSTVMIGWSEARVLEIEKRPIQCYKCWKYGHTKNKCTEETDRQGWCYKCGSSEHSARQCSSQSPVCRLCEDANLPKEHRMGSRACSSLKQYEISKKNLKGLIPELPPGSTINKNKDNSGNSTRKRKESTLQSKSREVNKRAEDLSVLSSTKKKSSE</sequence>
<dbReference type="AlphaFoldDB" id="A0AAJ7W951"/>
<proteinExistence type="predicted"/>